<dbReference type="GO" id="GO:0000028">
    <property type="term" value="P:ribosomal small subunit assembly"/>
    <property type="evidence" value="ECO:0007669"/>
    <property type="project" value="TreeGrafter"/>
</dbReference>
<dbReference type="SMART" id="SM01413">
    <property type="entry name" value="Ribosomal_S19e"/>
    <property type="match status" value="1"/>
</dbReference>
<dbReference type="Proteomes" id="UP000192639">
    <property type="component" value="Unassembled WGS sequence"/>
</dbReference>
<dbReference type="GO" id="GO:0003735">
    <property type="term" value="F:structural constituent of ribosome"/>
    <property type="evidence" value="ECO:0007669"/>
    <property type="project" value="InterPro"/>
</dbReference>
<dbReference type="InterPro" id="IPR001266">
    <property type="entry name" value="Ribosomal_eS19"/>
</dbReference>
<proteinExistence type="inferred from homology"/>
<dbReference type="OrthoDB" id="428974at2759"/>
<keyword evidence="5" id="KW-1185">Reference proteome</keyword>
<dbReference type="PANTHER" id="PTHR11710">
    <property type="entry name" value="40S RIBOSOMAL PROTEIN S19"/>
    <property type="match status" value="1"/>
</dbReference>
<evidence type="ECO:0000313" key="4">
    <source>
        <dbReference type="EMBL" id="ORD93517.1"/>
    </source>
</evidence>
<evidence type="ECO:0000256" key="1">
    <source>
        <dbReference type="ARBA" id="ARBA00010014"/>
    </source>
</evidence>
<name>A0A1Y1S528_9MICR</name>
<dbReference type="InterPro" id="IPR036388">
    <property type="entry name" value="WH-like_DNA-bd_sf"/>
</dbReference>
<dbReference type="VEuPathDB" id="MicrosporidiaDB:ECANGB1_2555"/>
<dbReference type="SUPFAM" id="SSF46785">
    <property type="entry name" value="Winged helix' DNA-binding domain"/>
    <property type="match status" value="1"/>
</dbReference>
<dbReference type="GO" id="GO:0022627">
    <property type="term" value="C:cytosolic small ribosomal subunit"/>
    <property type="evidence" value="ECO:0007669"/>
    <property type="project" value="TreeGrafter"/>
</dbReference>
<comment type="caution">
    <text evidence="4">The sequence shown here is derived from an EMBL/GenBank/DDBJ whole genome shotgun (WGS) entry which is preliminary data.</text>
</comment>
<dbReference type="GO" id="GO:0006412">
    <property type="term" value="P:translation"/>
    <property type="evidence" value="ECO:0007669"/>
    <property type="project" value="InterPro"/>
</dbReference>
<evidence type="ECO:0000256" key="3">
    <source>
        <dbReference type="ARBA" id="ARBA00023274"/>
    </source>
</evidence>
<sequence>MIGDLAYRVNPHKLVEEIALMLEKEKIEMPVDADLIKTGSGRQYSPMQSNWFLLRTASVLRQAAIKNGISLNGLAYRYGNRKNRGVRPTKFARGSRYVIEMAVENLVKLGWIDFKQKDGIVTEKAEGVLKKCIEQVRSC</sequence>
<reference evidence="4 5" key="1">
    <citation type="journal article" date="2017" name="Environ. Microbiol.">
        <title>Decay of the glycolytic pathway and adaptation to intranuclear parasitism within Enterocytozoonidae microsporidia.</title>
        <authorList>
            <person name="Wiredu Boakye D."/>
            <person name="Jaroenlak P."/>
            <person name="Prachumwat A."/>
            <person name="Williams T.A."/>
            <person name="Bateman K.S."/>
            <person name="Itsathitphaisarn O."/>
            <person name="Sritunyalucksana K."/>
            <person name="Paszkiewicz K.H."/>
            <person name="Moore K.A."/>
            <person name="Stentiford G.D."/>
            <person name="Williams B.A."/>
        </authorList>
    </citation>
    <scope>NUCLEOTIDE SEQUENCE [LARGE SCALE GENOMIC DNA]</scope>
    <source>
        <strain evidence="4 5">GB1</strain>
    </source>
</reference>
<evidence type="ECO:0000313" key="5">
    <source>
        <dbReference type="Proteomes" id="UP000192639"/>
    </source>
</evidence>
<organism evidence="4 5">
    <name type="scientific">Enterospora canceri</name>
    <dbReference type="NCBI Taxonomy" id="1081671"/>
    <lineage>
        <taxon>Eukaryota</taxon>
        <taxon>Fungi</taxon>
        <taxon>Fungi incertae sedis</taxon>
        <taxon>Microsporidia</taxon>
        <taxon>Enterocytozoonidae</taxon>
        <taxon>Enterospora</taxon>
    </lineage>
</organism>
<gene>
    <name evidence="4" type="ORF">ECANGB1_2555</name>
</gene>
<dbReference type="GO" id="GO:0003723">
    <property type="term" value="F:RNA binding"/>
    <property type="evidence" value="ECO:0007669"/>
    <property type="project" value="TreeGrafter"/>
</dbReference>
<accession>A0A1Y1S528</accession>
<dbReference type="Gene3D" id="1.10.10.10">
    <property type="entry name" value="Winged helix-like DNA-binding domain superfamily/Winged helix DNA-binding domain"/>
    <property type="match status" value="1"/>
</dbReference>
<dbReference type="Pfam" id="PF01090">
    <property type="entry name" value="Ribosomal_S19e"/>
    <property type="match status" value="1"/>
</dbReference>
<dbReference type="PANTHER" id="PTHR11710:SF0">
    <property type="entry name" value="40S RIBOSOMAL PROTEIN S19"/>
    <property type="match status" value="1"/>
</dbReference>
<comment type="similarity">
    <text evidence="1">Belongs to the eukaryotic ribosomal protein eS19 family.</text>
</comment>
<protein>
    <submittedName>
        <fullName evidence="4">Ribosomal prt S19</fullName>
    </submittedName>
</protein>
<keyword evidence="2" id="KW-0689">Ribosomal protein</keyword>
<dbReference type="EMBL" id="LWDP01000073">
    <property type="protein sequence ID" value="ORD93517.1"/>
    <property type="molecule type" value="Genomic_DNA"/>
</dbReference>
<keyword evidence="3" id="KW-0687">Ribonucleoprotein</keyword>
<evidence type="ECO:0000256" key="2">
    <source>
        <dbReference type="ARBA" id="ARBA00022980"/>
    </source>
</evidence>
<dbReference type="AlphaFoldDB" id="A0A1Y1S528"/>
<dbReference type="InterPro" id="IPR036390">
    <property type="entry name" value="WH_DNA-bd_sf"/>
</dbReference>